<dbReference type="RefSeq" id="WP_133441889.1">
    <property type="nucleotide sequence ID" value="NZ_CP034726.1"/>
</dbReference>
<dbReference type="Pfam" id="PF02866">
    <property type="entry name" value="Ldh_1_C"/>
    <property type="match status" value="1"/>
</dbReference>
<evidence type="ECO:0000256" key="4">
    <source>
        <dbReference type="RuleBase" id="RU003369"/>
    </source>
</evidence>
<evidence type="ECO:0000259" key="5">
    <source>
        <dbReference type="Pfam" id="PF00056"/>
    </source>
</evidence>
<dbReference type="InterPro" id="IPR015955">
    <property type="entry name" value="Lactate_DH/Glyco_Ohase_4_C"/>
</dbReference>
<dbReference type="InterPro" id="IPR001557">
    <property type="entry name" value="L-lactate/malate_DH"/>
</dbReference>
<evidence type="ECO:0000256" key="2">
    <source>
        <dbReference type="PIRSR" id="PIRSR000102-1"/>
    </source>
</evidence>
<dbReference type="PIRSF" id="PIRSF000102">
    <property type="entry name" value="Lac_mal_DH"/>
    <property type="match status" value="1"/>
</dbReference>
<gene>
    <name evidence="7" type="ORF">ELX58_04080</name>
</gene>
<dbReference type="GO" id="GO:0004459">
    <property type="term" value="F:L-lactate dehydrogenase (NAD+) activity"/>
    <property type="evidence" value="ECO:0007669"/>
    <property type="project" value="TreeGrafter"/>
</dbReference>
<keyword evidence="4" id="KW-0560">Oxidoreductase</keyword>
<accession>A0A4P6ZM67</accession>
<comment type="similarity">
    <text evidence="1">Belongs to the LDH/MDH superfamily. LDH family.</text>
</comment>
<feature type="active site" description="Proton acceptor" evidence="2">
    <location>
        <position position="183"/>
    </location>
</feature>
<dbReference type="PANTHER" id="PTHR43128">
    <property type="entry name" value="L-2-HYDROXYCARBOXYLATE DEHYDROGENASE (NAD(P)(+))"/>
    <property type="match status" value="1"/>
</dbReference>
<sequence length="311" mass="34525">MPRKIGVIGMGNVGTMVVQYLLTSGIVDDLVIFDKNKAKAHANALDIRDGLPNLPDHVNIQENDYSALKDADVVISTLGDLGAELHPKDPKRFGDRMIEFPLNTPEVKSVAKHIKVSGFHGILIVVTNPCDVMTYLYQKITGLPKNQVIGTGTLLDSARMKRHVSEAFHVDPRSVQGFTLGEHGGSQFIAWSTVRVLSQPIIPLAKKMHVDLNSIEQSARKESFVVFRDKQCTQYGIAAAAVRLARIIMSDARTEIPVCNYRDEYQTYLSYPVIVGQKGVVRHVHLNLTNEEKKKLTHSADCIKKDINSMN</sequence>
<dbReference type="AlphaFoldDB" id="A0A4P6ZM67"/>
<dbReference type="Gene3D" id="3.40.50.720">
    <property type="entry name" value="NAD(P)-binding Rossmann-like Domain"/>
    <property type="match status" value="1"/>
</dbReference>
<dbReference type="OrthoDB" id="9802969at2"/>
<evidence type="ECO:0000256" key="3">
    <source>
        <dbReference type="PIRSR" id="PIRSR000102-3"/>
    </source>
</evidence>
<dbReference type="Pfam" id="PF00056">
    <property type="entry name" value="Ldh_1_N"/>
    <property type="match status" value="1"/>
</dbReference>
<dbReference type="SUPFAM" id="SSF51735">
    <property type="entry name" value="NAD(P)-binding Rossmann-fold domains"/>
    <property type="match status" value="1"/>
</dbReference>
<dbReference type="InterPro" id="IPR001236">
    <property type="entry name" value="Lactate/malate_DH_N"/>
</dbReference>
<organism evidence="7 8">
    <name type="scientific">Acetilactobacillus jinshanensis</name>
    <dbReference type="NCBI Taxonomy" id="1720083"/>
    <lineage>
        <taxon>Bacteria</taxon>
        <taxon>Bacillati</taxon>
        <taxon>Bacillota</taxon>
        <taxon>Bacilli</taxon>
        <taxon>Lactobacillales</taxon>
        <taxon>Lactobacillaceae</taxon>
        <taxon>Acetilactobacillus</taxon>
    </lineage>
</organism>
<dbReference type="InterPro" id="IPR022383">
    <property type="entry name" value="Lactate/malate_DH_C"/>
</dbReference>
<dbReference type="InterPro" id="IPR036291">
    <property type="entry name" value="NAD(P)-bd_dom_sf"/>
</dbReference>
<feature type="domain" description="Lactate/malate dehydrogenase N-terminal" evidence="5">
    <location>
        <begin position="4"/>
        <end position="150"/>
    </location>
</feature>
<dbReference type="GO" id="GO:0006089">
    <property type="term" value="P:lactate metabolic process"/>
    <property type="evidence" value="ECO:0007669"/>
    <property type="project" value="TreeGrafter"/>
</dbReference>
<evidence type="ECO:0000256" key="1">
    <source>
        <dbReference type="ARBA" id="ARBA00006054"/>
    </source>
</evidence>
<feature type="domain" description="Lactate/malate dehydrogenase C-terminal" evidence="6">
    <location>
        <begin position="153"/>
        <end position="309"/>
    </location>
</feature>
<evidence type="ECO:0000259" key="6">
    <source>
        <dbReference type="Pfam" id="PF02866"/>
    </source>
</evidence>
<dbReference type="Proteomes" id="UP000294321">
    <property type="component" value="Chromosome"/>
</dbReference>
<evidence type="ECO:0000313" key="8">
    <source>
        <dbReference type="Proteomes" id="UP000294321"/>
    </source>
</evidence>
<dbReference type="CDD" id="cd05291">
    <property type="entry name" value="HicDH_like"/>
    <property type="match status" value="1"/>
</dbReference>
<protein>
    <submittedName>
        <fullName evidence="7">L-lactate dehydrogenase</fullName>
    </submittedName>
</protein>
<keyword evidence="3" id="KW-0520">NAD</keyword>
<reference evidence="8" key="1">
    <citation type="submission" date="2018-12" db="EMBL/GenBank/DDBJ databases">
        <title>A new species of lactobacillus.</title>
        <authorList>
            <person name="Jian Y."/>
            <person name="Xin L."/>
            <person name="Hong Z.J."/>
            <person name="Ming L.Z."/>
            <person name="Hong X.Z."/>
        </authorList>
    </citation>
    <scope>NUCLEOTIDE SEQUENCE [LARGE SCALE GENOMIC DNA]</scope>
    <source>
        <strain evidence="8">HSLZ-75</strain>
    </source>
</reference>
<evidence type="ECO:0000313" key="7">
    <source>
        <dbReference type="EMBL" id="QBP18330.1"/>
    </source>
</evidence>
<dbReference type="SUPFAM" id="SSF56327">
    <property type="entry name" value="LDH C-terminal domain-like"/>
    <property type="match status" value="1"/>
</dbReference>
<dbReference type="PRINTS" id="PR00086">
    <property type="entry name" value="LLDHDRGNASE"/>
</dbReference>
<feature type="binding site" evidence="3">
    <location>
        <position position="103"/>
    </location>
    <ligand>
        <name>NAD(+)</name>
        <dbReference type="ChEBI" id="CHEBI:57540"/>
    </ligand>
</feature>
<dbReference type="KEGG" id="lji:ELX58_04080"/>
<feature type="binding site" evidence="3">
    <location>
        <begin position="9"/>
        <end position="14"/>
    </location>
    <ligand>
        <name>NAD(+)</name>
        <dbReference type="ChEBI" id="CHEBI:57540"/>
    </ligand>
</feature>
<feature type="binding site" evidence="3">
    <location>
        <position position="34"/>
    </location>
    <ligand>
        <name>NAD(+)</name>
        <dbReference type="ChEBI" id="CHEBI:57540"/>
    </ligand>
</feature>
<keyword evidence="8" id="KW-1185">Reference proteome</keyword>
<dbReference type="PANTHER" id="PTHR43128:SF31">
    <property type="entry name" value="L-LACTATE DEHYDROGENASE"/>
    <property type="match status" value="1"/>
</dbReference>
<dbReference type="EMBL" id="CP034726">
    <property type="protein sequence ID" value="QBP18330.1"/>
    <property type="molecule type" value="Genomic_DNA"/>
</dbReference>
<proteinExistence type="inferred from homology"/>
<name>A0A4P6ZM67_9LACO</name>
<dbReference type="Gene3D" id="3.90.110.10">
    <property type="entry name" value="Lactate dehydrogenase/glycoside hydrolase, family 4, C-terminal"/>
    <property type="match status" value="1"/>
</dbReference>
<feature type="binding site" evidence="3">
    <location>
        <begin position="126"/>
        <end position="128"/>
    </location>
    <ligand>
        <name>NAD(+)</name>
        <dbReference type="ChEBI" id="CHEBI:57540"/>
    </ligand>
</feature>